<evidence type="ECO:0000313" key="1">
    <source>
        <dbReference type="EMBL" id="MDS3859198.1"/>
    </source>
</evidence>
<dbReference type="GO" id="GO:0016757">
    <property type="term" value="F:glycosyltransferase activity"/>
    <property type="evidence" value="ECO:0007669"/>
    <property type="project" value="UniProtKB-KW"/>
</dbReference>
<name>A0AAE4JVL7_9CYAN</name>
<accession>A0AAE4JVL7</accession>
<dbReference type="SUPFAM" id="SSF53756">
    <property type="entry name" value="UDP-Glycosyltransferase/glycogen phosphorylase"/>
    <property type="match status" value="1"/>
</dbReference>
<dbReference type="AlphaFoldDB" id="A0AAE4JVL7"/>
<evidence type="ECO:0000313" key="2">
    <source>
        <dbReference type="Proteomes" id="UP001268256"/>
    </source>
</evidence>
<organism evidence="1 2">
    <name type="scientific">Pseudocalidococcus azoricus BACA0444</name>
    <dbReference type="NCBI Taxonomy" id="2918990"/>
    <lineage>
        <taxon>Bacteria</taxon>
        <taxon>Bacillati</taxon>
        <taxon>Cyanobacteriota</taxon>
        <taxon>Cyanophyceae</taxon>
        <taxon>Acaryochloridales</taxon>
        <taxon>Thermosynechococcaceae</taxon>
        <taxon>Pseudocalidococcus</taxon>
        <taxon>Pseudocalidococcus azoricus</taxon>
    </lineage>
</organism>
<dbReference type="CDD" id="cd03801">
    <property type="entry name" value="GT4_PimA-like"/>
    <property type="match status" value="1"/>
</dbReference>
<dbReference type="Gene3D" id="3.40.50.2000">
    <property type="entry name" value="Glycogen Phosphorylase B"/>
    <property type="match status" value="2"/>
</dbReference>
<sequence>MKPKVLHIVTDLNLGGINTLIQNWQQSSLITEFNFLVAEITQLETAFNLFRPQLVLLHSACSRQILPKLLGLIGQQTKLIIVDHHYCSGFEKTVSSKFRLHLMLRLSYRLAYRVVAVSQGQSQWMLRNDLVAPEKLHILPPIPNLRPLLNILPVKSWTLPLNVGAYGRFAEQKGFDILLRTLQKYPELNITINLVGDGPDAGQLHGLAEGLRNVEISPATTDIPGLMASCQAIVIPSRWEPWGLACVEAKAAARPVIVSDVDGLSEQMNGCGILVQPDNIESLAAALQSLTKQSPSQLAQWGNQGRASVTNAWENHIKAFSTFLWDSL</sequence>
<dbReference type="PANTHER" id="PTHR12526">
    <property type="entry name" value="GLYCOSYLTRANSFERASE"/>
    <property type="match status" value="1"/>
</dbReference>
<keyword evidence="1" id="KW-0808">Transferase</keyword>
<proteinExistence type="predicted"/>
<protein>
    <submittedName>
        <fullName evidence="1">Glycosyltransferase family 4 protein</fullName>
        <ecNumber evidence="1">2.4.-.-</ecNumber>
    </submittedName>
</protein>
<comment type="caution">
    <text evidence="1">The sequence shown here is derived from an EMBL/GenBank/DDBJ whole genome shotgun (WGS) entry which is preliminary data.</text>
</comment>
<keyword evidence="2" id="KW-1185">Reference proteome</keyword>
<dbReference type="RefSeq" id="WP_322876537.1">
    <property type="nucleotide sequence ID" value="NZ_JAVMIP010000001.1"/>
</dbReference>
<reference evidence="2" key="1">
    <citation type="submission" date="2023-07" db="EMBL/GenBank/DDBJ databases">
        <authorList>
            <person name="Luz R."/>
            <person name="Cordeiro R."/>
            <person name="Fonseca A."/>
            <person name="Goncalves V."/>
        </authorList>
    </citation>
    <scope>NUCLEOTIDE SEQUENCE [LARGE SCALE GENOMIC DNA]</scope>
    <source>
        <strain evidence="2">BACA0444</strain>
    </source>
</reference>
<dbReference type="EMBL" id="JAVMIP010000001">
    <property type="protein sequence ID" value="MDS3859198.1"/>
    <property type="molecule type" value="Genomic_DNA"/>
</dbReference>
<keyword evidence="1" id="KW-0328">Glycosyltransferase</keyword>
<dbReference type="EC" id="2.4.-.-" evidence="1"/>
<dbReference type="Proteomes" id="UP001268256">
    <property type="component" value="Unassembled WGS sequence"/>
</dbReference>
<dbReference type="Pfam" id="PF13692">
    <property type="entry name" value="Glyco_trans_1_4"/>
    <property type="match status" value="1"/>
</dbReference>
<gene>
    <name evidence="1" type="ORF">RIF25_00115</name>
</gene>